<organism evidence="2 3">
    <name type="scientific">Leptidea sinapis</name>
    <dbReference type="NCBI Taxonomy" id="189913"/>
    <lineage>
        <taxon>Eukaryota</taxon>
        <taxon>Metazoa</taxon>
        <taxon>Ecdysozoa</taxon>
        <taxon>Arthropoda</taxon>
        <taxon>Hexapoda</taxon>
        <taxon>Insecta</taxon>
        <taxon>Pterygota</taxon>
        <taxon>Neoptera</taxon>
        <taxon>Endopterygota</taxon>
        <taxon>Lepidoptera</taxon>
        <taxon>Glossata</taxon>
        <taxon>Ditrysia</taxon>
        <taxon>Papilionoidea</taxon>
        <taxon>Pieridae</taxon>
        <taxon>Dismorphiinae</taxon>
        <taxon>Leptidea</taxon>
    </lineage>
</organism>
<dbReference type="EMBL" id="FZQP02000002">
    <property type="protein sequence ID" value="VVC86272.1"/>
    <property type="molecule type" value="Genomic_DNA"/>
</dbReference>
<gene>
    <name evidence="2" type="ORF">LSINAPIS_LOCUS126</name>
</gene>
<protein>
    <submittedName>
        <fullName evidence="2">Uncharacterized protein</fullName>
    </submittedName>
</protein>
<accession>A0A5E4PM78</accession>
<keyword evidence="3" id="KW-1185">Reference proteome</keyword>
<dbReference type="Proteomes" id="UP000324832">
    <property type="component" value="Unassembled WGS sequence"/>
</dbReference>
<evidence type="ECO:0000313" key="2">
    <source>
        <dbReference type="EMBL" id="VVC86272.1"/>
    </source>
</evidence>
<reference evidence="2 3" key="1">
    <citation type="submission" date="2017-07" db="EMBL/GenBank/DDBJ databases">
        <authorList>
            <person name="Talla V."/>
            <person name="Backstrom N."/>
        </authorList>
    </citation>
    <scope>NUCLEOTIDE SEQUENCE [LARGE SCALE GENOMIC DNA]</scope>
</reference>
<keyword evidence="1" id="KW-0732">Signal</keyword>
<proteinExistence type="predicted"/>
<sequence length="238" mass="26873">MKMAIQIYLLLKVLEMDATVDGISYLDDMKNRYLIGKPLPGEDPCNPLYWYPKNIPEYCYYKIPEKPKIPNNTPQPLPIPLPIPVPYLPQPPPIIPMPPPILPPPIVPPIPPIVPPILPIGPGMLPIPPPPLMVPINSPFLPIPHLPYGVHPPFIPPPLFGQNYVPAPQLGFVPGISGMVSHDGGINVLPFSDAYSDMLEKHKNKMIRKKIQRVLDSYENFPSRKYYRRLKQLKTRFS</sequence>
<dbReference type="AlphaFoldDB" id="A0A5E4PM78"/>
<feature type="signal peptide" evidence="1">
    <location>
        <begin position="1"/>
        <end position="22"/>
    </location>
</feature>
<evidence type="ECO:0000313" key="3">
    <source>
        <dbReference type="Proteomes" id="UP000324832"/>
    </source>
</evidence>
<feature type="chain" id="PRO_5022991913" evidence="1">
    <location>
        <begin position="23"/>
        <end position="238"/>
    </location>
</feature>
<name>A0A5E4PM78_9NEOP</name>
<evidence type="ECO:0000256" key="1">
    <source>
        <dbReference type="SAM" id="SignalP"/>
    </source>
</evidence>